<dbReference type="Gene3D" id="3.40.50.2000">
    <property type="entry name" value="Glycogen Phosphorylase B"/>
    <property type="match status" value="2"/>
</dbReference>
<dbReference type="FunFam" id="3.40.50.2000:FF:000040">
    <property type="entry name" value="UDP-glycosyltransferase 76C1"/>
    <property type="match status" value="1"/>
</dbReference>
<keyword evidence="7" id="KW-1185">Reference proteome</keyword>
<evidence type="ECO:0000256" key="5">
    <source>
        <dbReference type="ARBA" id="ARBA00066941"/>
    </source>
</evidence>
<dbReference type="InterPro" id="IPR002213">
    <property type="entry name" value="UDP_glucos_trans"/>
</dbReference>
<dbReference type="GO" id="GO:0102970">
    <property type="term" value="F:7-deoxyloganetic acid glucosyltransferase activity"/>
    <property type="evidence" value="ECO:0007669"/>
    <property type="project" value="UniProtKB-EC"/>
</dbReference>
<dbReference type="PANTHER" id="PTHR11926">
    <property type="entry name" value="GLUCOSYL/GLUCURONOSYL TRANSFERASES"/>
    <property type="match status" value="1"/>
</dbReference>
<dbReference type="GO" id="GO:0080043">
    <property type="term" value="F:quercetin 3-O-glucosyltransferase activity"/>
    <property type="evidence" value="ECO:0007669"/>
    <property type="project" value="TreeGrafter"/>
</dbReference>
<comment type="catalytic activity">
    <reaction evidence="4">
        <text>7-deoxyloganetate + UDP-alpha-D-glucose = 7-deoxyloganate + UDP + H(+)</text>
        <dbReference type="Rhea" id="RHEA:39895"/>
        <dbReference type="ChEBI" id="CHEBI:15378"/>
        <dbReference type="ChEBI" id="CHEBI:58223"/>
        <dbReference type="ChEBI" id="CHEBI:58885"/>
        <dbReference type="ChEBI" id="CHEBI:76844"/>
        <dbReference type="ChEBI" id="CHEBI:76846"/>
        <dbReference type="EC" id="2.4.1.323"/>
    </reaction>
</comment>
<name>A0A5C7GYP4_9ROSI</name>
<dbReference type="OrthoDB" id="5835829at2759"/>
<dbReference type="CDD" id="cd03784">
    <property type="entry name" value="GT1_Gtf-like"/>
    <property type="match status" value="1"/>
</dbReference>
<evidence type="ECO:0000313" key="6">
    <source>
        <dbReference type="EMBL" id="TXG49878.1"/>
    </source>
</evidence>
<protein>
    <recommendedName>
        <fullName evidence="5">7-deoxyloganetic acid glucosyltransferase</fullName>
        <ecNumber evidence="5">2.4.1.323</ecNumber>
    </recommendedName>
</protein>
<comment type="similarity">
    <text evidence="1">Belongs to the UDP-glycosyltransferase family.</text>
</comment>
<sequence>MEKTPNSPHVLIFPAPFQGHVNSMLNLAELLSLSGLAVTFVNSEHNHRLLLQHTGDVQARFTKYPGFQFQTISDGLAPDHPRSVNTVMELLEAMSSNSGPLLKQFLVDQTCNRTPVNCIIGDGILGWIIDVADEVKIPVIHFRTISACCFWVYFCIPEIIQAQELPIRENEDMDRLITKVPGMETFLRLRDLPSFCQVRDITDRDCQWLATETRKTLRANSLILNTFEDLEGPILSHIRTKCPNIYTIGPLHLNHKTRLGSDKASFDDIQSSSNSLREVDRSCITWLDKQPPQSVIYVSFGSITTLTRSQLMEFWHGLVNSKKRFLWVIRPDILVGSGENESFEKFLEWTEGRGYMVGWAPQEEVLAHHAVGGFLTHNGWNSTLESVVAGQPMICWPYFADQQVNSRFVGEVWKLGLDMKDVCDRKVVEKMVNDLMVERREEFVKSTDRMAKLAKKSVSDGGSSFCNLDRLIEDIWLMSVQAHNKI</sequence>
<dbReference type="Pfam" id="PF00201">
    <property type="entry name" value="UDPGT"/>
    <property type="match status" value="1"/>
</dbReference>
<dbReference type="EC" id="2.4.1.323" evidence="5"/>
<keyword evidence="3" id="KW-0808">Transferase</keyword>
<keyword evidence="2" id="KW-0328">Glycosyltransferase</keyword>
<organism evidence="6 7">
    <name type="scientific">Acer yangbiense</name>
    <dbReference type="NCBI Taxonomy" id="1000413"/>
    <lineage>
        <taxon>Eukaryota</taxon>
        <taxon>Viridiplantae</taxon>
        <taxon>Streptophyta</taxon>
        <taxon>Embryophyta</taxon>
        <taxon>Tracheophyta</taxon>
        <taxon>Spermatophyta</taxon>
        <taxon>Magnoliopsida</taxon>
        <taxon>eudicotyledons</taxon>
        <taxon>Gunneridae</taxon>
        <taxon>Pentapetalae</taxon>
        <taxon>rosids</taxon>
        <taxon>malvids</taxon>
        <taxon>Sapindales</taxon>
        <taxon>Sapindaceae</taxon>
        <taxon>Hippocastanoideae</taxon>
        <taxon>Acereae</taxon>
        <taxon>Acer</taxon>
    </lineage>
</organism>
<dbReference type="GO" id="GO:0080044">
    <property type="term" value="F:quercetin 7-O-glucosyltransferase activity"/>
    <property type="evidence" value="ECO:0007669"/>
    <property type="project" value="TreeGrafter"/>
</dbReference>
<dbReference type="PANTHER" id="PTHR11926:SF1392">
    <property type="entry name" value="GLYCOSYLTRANSFERASE"/>
    <property type="match status" value="1"/>
</dbReference>
<evidence type="ECO:0000256" key="3">
    <source>
        <dbReference type="ARBA" id="ARBA00022679"/>
    </source>
</evidence>
<dbReference type="SUPFAM" id="SSF53756">
    <property type="entry name" value="UDP-Glycosyltransferase/glycogen phosphorylase"/>
    <property type="match status" value="1"/>
</dbReference>
<gene>
    <name evidence="6" type="ORF">EZV62_025753</name>
</gene>
<dbReference type="Proteomes" id="UP000323000">
    <property type="component" value="Chromosome 12"/>
</dbReference>
<comment type="caution">
    <text evidence="6">The sequence shown here is derived from an EMBL/GenBank/DDBJ whole genome shotgun (WGS) entry which is preliminary data.</text>
</comment>
<proteinExistence type="inferred from homology"/>
<dbReference type="EMBL" id="VAHF01000012">
    <property type="protein sequence ID" value="TXG49878.1"/>
    <property type="molecule type" value="Genomic_DNA"/>
</dbReference>
<evidence type="ECO:0000256" key="4">
    <source>
        <dbReference type="ARBA" id="ARBA00051827"/>
    </source>
</evidence>
<dbReference type="AlphaFoldDB" id="A0A5C7GYP4"/>
<reference evidence="7" key="1">
    <citation type="journal article" date="2019" name="Gigascience">
        <title>De novo genome assembly of the endangered Acer yangbiense, a plant species with extremely small populations endemic to Yunnan Province, China.</title>
        <authorList>
            <person name="Yang J."/>
            <person name="Wariss H.M."/>
            <person name="Tao L."/>
            <person name="Zhang R."/>
            <person name="Yun Q."/>
            <person name="Hollingsworth P."/>
            <person name="Dao Z."/>
            <person name="Luo G."/>
            <person name="Guo H."/>
            <person name="Ma Y."/>
            <person name="Sun W."/>
        </authorList>
    </citation>
    <scope>NUCLEOTIDE SEQUENCE [LARGE SCALE GENOMIC DNA]</scope>
    <source>
        <strain evidence="7">cv. Malutang</strain>
    </source>
</reference>
<accession>A0A5C7GYP4</accession>
<evidence type="ECO:0000313" key="7">
    <source>
        <dbReference type="Proteomes" id="UP000323000"/>
    </source>
</evidence>
<dbReference type="FunFam" id="3.40.50.2000:FF:000065">
    <property type="entry name" value="Glycosyltransferase"/>
    <property type="match status" value="1"/>
</dbReference>
<evidence type="ECO:0000256" key="1">
    <source>
        <dbReference type="ARBA" id="ARBA00009995"/>
    </source>
</evidence>
<evidence type="ECO:0000256" key="2">
    <source>
        <dbReference type="ARBA" id="ARBA00022676"/>
    </source>
</evidence>